<dbReference type="Gene3D" id="3.10.180.10">
    <property type="entry name" value="2,3-Dihydroxybiphenyl 1,2-Dioxygenase, domain 1"/>
    <property type="match status" value="1"/>
</dbReference>
<keyword evidence="1" id="KW-0046">Antibiotic resistance</keyword>
<dbReference type="OrthoDB" id="6624781at2"/>
<feature type="transmembrane region" description="Helical" evidence="2">
    <location>
        <begin position="190"/>
        <end position="208"/>
    </location>
</feature>
<evidence type="ECO:0000256" key="1">
    <source>
        <dbReference type="ARBA" id="ARBA00023251"/>
    </source>
</evidence>
<dbReference type="SUPFAM" id="SSF54593">
    <property type="entry name" value="Glyoxalase/Bleomycin resistance protein/Dihydroxybiphenyl dioxygenase"/>
    <property type="match status" value="1"/>
</dbReference>
<dbReference type="InterPro" id="IPR000335">
    <property type="entry name" value="Bleomycin-R"/>
</dbReference>
<dbReference type="InterPro" id="IPR029068">
    <property type="entry name" value="Glyas_Bleomycin-R_OHBP_Dase"/>
</dbReference>
<feature type="transmembrane region" description="Helical" evidence="2">
    <location>
        <begin position="302"/>
        <end position="324"/>
    </location>
</feature>
<dbReference type="RefSeq" id="WP_147049298.1">
    <property type="nucleotide sequence ID" value="NZ_BKAH01000001.1"/>
</dbReference>
<comment type="caution">
    <text evidence="3">The sequence shown here is derived from an EMBL/GenBank/DDBJ whole genome shotgun (WGS) entry which is preliminary data.</text>
</comment>
<evidence type="ECO:0000313" key="4">
    <source>
        <dbReference type="Proteomes" id="UP000321949"/>
    </source>
</evidence>
<keyword evidence="2" id="KW-0472">Membrane</keyword>
<proteinExistence type="predicted"/>
<keyword evidence="2" id="KW-0812">Transmembrane</keyword>
<dbReference type="AlphaFoldDB" id="A0A5C8I8E6"/>
<evidence type="ECO:0000313" key="3">
    <source>
        <dbReference type="EMBL" id="TXK14105.1"/>
    </source>
</evidence>
<name>A0A5C8I8E6_9MICO</name>
<sequence length="350" mass="37990">MNRAVPILLSRDLPETLGFYTALGFENRGAPLPSWEYLILGRGDIELHFSGDPTVDPLRSASMCYLYVDDARALHDEWARIVVPDPTTGSRITPPVDTDFGLREFAVVDRSGNLLRVGSFLSEAVPPIPESDAALARRAQILATEHWGLLAARGTAQSEVLTRITIFLTLVSAGLVTIGLLGQATAFEGWFGGAAIAILAFLALVGLMTQTRVMNVSEEDMMYVVAMNRLRSAYVDLDPTVADIFLAAVADDRPGMERTYSFLRRRSASVLLGSSMMLIIVVNACVLGLVAGAVIGTAGGSWGWAVGVGTAIGLLAAIAFFAYGGWTFRHTWQRYVPRRRTADQPPWLRD</sequence>
<dbReference type="GO" id="GO:0046677">
    <property type="term" value="P:response to antibiotic"/>
    <property type="evidence" value="ECO:0007669"/>
    <property type="project" value="UniProtKB-KW"/>
</dbReference>
<feature type="transmembrane region" description="Helical" evidence="2">
    <location>
        <begin position="270"/>
        <end position="296"/>
    </location>
</feature>
<dbReference type="Proteomes" id="UP000321949">
    <property type="component" value="Unassembled WGS sequence"/>
</dbReference>
<feature type="transmembrane region" description="Helical" evidence="2">
    <location>
        <begin position="160"/>
        <end position="184"/>
    </location>
</feature>
<gene>
    <name evidence="3" type="ORF">FVP74_05800</name>
</gene>
<reference evidence="3 4" key="1">
    <citation type="submission" date="2019-08" db="EMBL/GenBank/DDBJ databases">
        <authorList>
            <person name="Dong K."/>
        </authorList>
    </citation>
    <scope>NUCLEOTIDE SEQUENCE [LARGE SCALE GENOMIC DNA]</scope>
    <source>
        <strain evidence="3 4">K-1</strain>
    </source>
</reference>
<organism evidence="3 4">
    <name type="scientific">Microbacterium saccharophilum</name>
    <dbReference type="NCBI Taxonomy" id="1213358"/>
    <lineage>
        <taxon>Bacteria</taxon>
        <taxon>Bacillati</taxon>
        <taxon>Actinomycetota</taxon>
        <taxon>Actinomycetes</taxon>
        <taxon>Micrococcales</taxon>
        <taxon>Microbacteriaceae</taxon>
        <taxon>Microbacterium</taxon>
    </lineage>
</organism>
<dbReference type="EMBL" id="VRSX01000002">
    <property type="protein sequence ID" value="TXK14105.1"/>
    <property type="molecule type" value="Genomic_DNA"/>
</dbReference>
<dbReference type="CDD" id="cd08349">
    <property type="entry name" value="BLMA_like"/>
    <property type="match status" value="1"/>
</dbReference>
<evidence type="ECO:0000256" key="2">
    <source>
        <dbReference type="SAM" id="Phobius"/>
    </source>
</evidence>
<accession>A0A5C8I8E6</accession>
<keyword evidence="4" id="KW-1185">Reference proteome</keyword>
<keyword evidence="2" id="KW-1133">Transmembrane helix</keyword>
<protein>
    <submittedName>
        <fullName evidence="3">VOC family protein</fullName>
    </submittedName>
</protein>